<dbReference type="AlphaFoldDB" id="A0A915U1L4"/>
<feature type="transmembrane region" description="Helical" evidence="6">
    <location>
        <begin position="12"/>
        <end position="33"/>
    </location>
</feature>
<keyword evidence="5 6" id="KW-0472">Membrane</keyword>
<dbReference type="PANTHER" id="PTHR30250">
    <property type="entry name" value="PST FAMILY PREDICTED COLANIC ACID TRANSPORTER"/>
    <property type="match status" value="1"/>
</dbReference>
<gene>
    <name evidence="7" type="ORF">GF1_21250</name>
</gene>
<feature type="transmembrane region" description="Helical" evidence="6">
    <location>
        <begin position="151"/>
        <end position="168"/>
    </location>
</feature>
<dbReference type="CDD" id="cd13128">
    <property type="entry name" value="MATE_Wzx_like"/>
    <property type="match status" value="1"/>
</dbReference>
<evidence type="ECO:0000313" key="8">
    <source>
        <dbReference type="Proteomes" id="UP001063350"/>
    </source>
</evidence>
<dbReference type="PANTHER" id="PTHR30250:SF11">
    <property type="entry name" value="O-ANTIGEN TRANSPORTER-RELATED"/>
    <property type="match status" value="1"/>
</dbReference>
<evidence type="ECO:0000256" key="1">
    <source>
        <dbReference type="ARBA" id="ARBA00004651"/>
    </source>
</evidence>
<feature type="transmembrane region" description="Helical" evidence="6">
    <location>
        <begin position="180"/>
        <end position="203"/>
    </location>
</feature>
<accession>A0A915U1L4</accession>
<evidence type="ECO:0000256" key="5">
    <source>
        <dbReference type="ARBA" id="ARBA00023136"/>
    </source>
</evidence>
<feature type="transmembrane region" description="Helical" evidence="6">
    <location>
        <begin position="298"/>
        <end position="322"/>
    </location>
</feature>
<name>A0A915U1L4_9BACT</name>
<keyword evidence="3 6" id="KW-0812">Transmembrane</keyword>
<dbReference type="Pfam" id="PF13440">
    <property type="entry name" value="Polysacc_synt_3"/>
    <property type="match status" value="1"/>
</dbReference>
<proteinExistence type="predicted"/>
<comment type="subcellular location">
    <subcellularLocation>
        <location evidence="1">Cell membrane</location>
        <topology evidence="1">Multi-pass membrane protein</topology>
    </subcellularLocation>
</comment>
<feature type="transmembrane region" description="Helical" evidence="6">
    <location>
        <begin position="393"/>
        <end position="412"/>
    </location>
</feature>
<evidence type="ECO:0000256" key="6">
    <source>
        <dbReference type="SAM" id="Phobius"/>
    </source>
</evidence>
<organism evidence="7 8">
    <name type="scientific">Desulfolithobacter dissulfuricans</name>
    <dbReference type="NCBI Taxonomy" id="2795293"/>
    <lineage>
        <taxon>Bacteria</taxon>
        <taxon>Pseudomonadati</taxon>
        <taxon>Thermodesulfobacteriota</taxon>
        <taxon>Desulfobulbia</taxon>
        <taxon>Desulfobulbales</taxon>
        <taxon>Desulfobulbaceae</taxon>
        <taxon>Desulfolithobacter</taxon>
    </lineage>
</organism>
<keyword evidence="4 6" id="KW-1133">Transmembrane helix</keyword>
<feature type="transmembrane region" description="Helical" evidence="6">
    <location>
        <begin position="39"/>
        <end position="59"/>
    </location>
</feature>
<keyword evidence="8" id="KW-1185">Reference proteome</keyword>
<dbReference type="GO" id="GO:0005886">
    <property type="term" value="C:plasma membrane"/>
    <property type="evidence" value="ECO:0007669"/>
    <property type="project" value="UniProtKB-SubCell"/>
</dbReference>
<feature type="transmembrane region" description="Helical" evidence="6">
    <location>
        <begin position="224"/>
        <end position="246"/>
    </location>
</feature>
<sequence>MREVVRGAVLAFALKVIGAGLTFGLNVSLARLLGVEDTGLYFLALSVTAIGSVIGRVGLDNVLLRFVATYATHQNWSGVQGVYAQGMRMALLVSAAVMLTVFVAAPWLASAIFNKAELTDPLRLMCLSILPSSLLNLQAESLKGLKRVRDAMLVQGIGVSLFALLLLYPLSQFAGVNGAVLAYAVSTILVALVGAWALHRTFCGYEVDRKHFSLRLLWASCKPLLLVAVMNRAILPWAPLFILGIWATSAEVGVYGAASRVAMLVTFLLVAVNNVVAPKFAELYIKGDMEALGQTARRTALMITLLASPIFMALIFGGSWIMGFFGVEFEQGGLMLMILAVGQLVNVMTGSVGYLLMMSGNEISFQKLTMVTTLLLLALTTIFVPLWGGVGAAMATSVAVAANNLGAVWLVWRKLGIKAIVLS</sequence>
<feature type="transmembrane region" description="Helical" evidence="6">
    <location>
        <begin position="334"/>
        <end position="356"/>
    </location>
</feature>
<evidence type="ECO:0000256" key="2">
    <source>
        <dbReference type="ARBA" id="ARBA00022475"/>
    </source>
</evidence>
<feature type="transmembrane region" description="Helical" evidence="6">
    <location>
        <begin position="368"/>
        <end position="387"/>
    </location>
</feature>
<dbReference type="KEGG" id="ddu:GF1_21250"/>
<reference evidence="7" key="1">
    <citation type="submission" date="2020-12" db="EMBL/GenBank/DDBJ databases">
        <title>Desulfobium dissulfuricans gen. nov., sp. nov., a novel mesophilic, sulfate-reducing bacterium isolated from a deep-sea hydrothermal vent.</title>
        <authorList>
            <person name="Hashimoto Y."/>
            <person name="Tame A."/>
            <person name="Sawayama S."/>
            <person name="Miyazaki J."/>
            <person name="Takai K."/>
            <person name="Nakagawa S."/>
        </authorList>
    </citation>
    <scope>NUCLEOTIDE SEQUENCE</scope>
    <source>
        <strain evidence="7">GF1</strain>
    </source>
</reference>
<evidence type="ECO:0000256" key="4">
    <source>
        <dbReference type="ARBA" id="ARBA00022989"/>
    </source>
</evidence>
<feature type="transmembrane region" description="Helical" evidence="6">
    <location>
        <begin position="89"/>
        <end position="109"/>
    </location>
</feature>
<keyword evidence="2" id="KW-1003">Cell membrane</keyword>
<protein>
    <submittedName>
        <fullName evidence="7">Polysaccharide biosynthesis related protein</fullName>
    </submittedName>
</protein>
<dbReference type="InterPro" id="IPR050833">
    <property type="entry name" value="Poly_Biosynth_Transport"/>
</dbReference>
<dbReference type="Proteomes" id="UP001063350">
    <property type="component" value="Chromosome"/>
</dbReference>
<evidence type="ECO:0000313" key="7">
    <source>
        <dbReference type="EMBL" id="BCO09749.1"/>
    </source>
</evidence>
<dbReference type="EMBL" id="AP024233">
    <property type="protein sequence ID" value="BCO09749.1"/>
    <property type="molecule type" value="Genomic_DNA"/>
</dbReference>
<evidence type="ECO:0000256" key="3">
    <source>
        <dbReference type="ARBA" id="ARBA00022692"/>
    </source>
</evidence>